<protein>
    <submittedName>
        <fullName evidence="1">5379_t:CDS:1</fullName>
    </submittedName>
</protein>
<accession>A0A9N9GKA2</accession>
<evidence type="ECO:0000313" key="2">
    <source>
        <dbReference type="Proteomes" id="UP000789706"/>
    </source>
</evidence>
<sequence length="243" mass="27945">MTNLLDLLLPELISPIIKNLPIQDLKNCYNLDDIWKTEVIREIRKRLIVNCIFIHRKTTVKTLIDPKSRYSSISKALVRKMDCYISRNFGRSGYPAVKELGIGAINSGKKVMVRGWIHNVKTSISIPDIFELEPQKSPLPQSLNELYENFLVLDKPEYELVLEKHTLSLQKFHKLLFSDYTFNFQVPTDLSEYYNSSYSETDTETGSISSDSDSECEASVKTYQNLPDGPRCSTGFHIIPSRW</sequence>
<gene>
    <name evidence="1" type="ORF">DEBURN_LOCUS9841</name>
</gene>
<name>A0A9N9GKA2_9GLOM</name>
<feature type="non-terminal residue" evidence="1">
    <location>
        <position position="1"/>
    </location>
</feature>
<evidence type="ECO:0000313" key="1">
    <source>
        <dbReference type="EMBL" id="CAG8608041.1"/>
    </source>
</evidence>
<comment type="caution">
    <text evidence="1">The sequence shown here is derived from an EMBL/GenBank/DDBJ whole genome shotgun (WGS) entry which is preliminary data.</text>
</comment>
<reference evidence="1" key="1">
    <citation type="submission" date="2021-06" db="EMBL/GenBank/DDBJ databases">
        <authorList>
            <person name="Kallberg Y."/>
            <person name="Tangrot J."/>
            <person name="Rosling A."/>
        </authorList>
    </citation>
    <scope>NUCLEOTIDE SEQUENCE</scope>
    <source>
        <strain evidence="1">AZ414A</strain>
    </source>
</reference>
<proteinExistence type="predicted"/>
<dbReference type="AlphaFoldDB" id="A0A9N9GKA2"/>
<dbReference type="Proteomes" id="UP000789706">
    <property type="component" value="Unassembled WGS sequence"/>
</dbReference>
<organism evidence="1 2">
    <name type="scientific">Diversispora eburnea</name>
    <dbReference type="NCBI Taxonomy" id="1213867"/>
    <lineage>
        <taxon>Eukaryota</taxon>
        <taxon>Fungi</taxon>
        <taxon>Fungi incertae sedis</taxon>
        <taxon>Mucoromycota</taxon>
        <taxon>Glomeromycotina</taxon>
        <taxon>Glomeromycetes</taxon>
        <taxon>Diversisporales</taxon>
        <taxon>Diversisporaceae</taxon>
        <taxon>Diversispora</taxon>
    </lineage>
</organism>
<dbReference type="EMBL" id="CAJVPK010002184">
    <property type="protein sequence ID" value="CAG8608041.1"/>
    <property type="molecule type" value="Genomic_DNA"/>
</dbReference>
<keyword evidence="2" id="KW-1185">Reference proteome</keyword>